<dbReference type="OrthoDB" id="5500480at2"/>
<sequence length="431" mass="45665">MADPSILLEQPVAEGGLEATFFFNGRLLEGSDFTREQNARAAADERLGQAMGAGVAFGLTLKEGIATVADGAEGQTGRPIVVEPGLAVNALGQAMRLHERQQIQLTRPPAANDGVLASGCGPFGACSPLGSGTYVAGQGVYILTIAPAQLRSGRAPSNGIGGDGGQCNIDQVVETVQFRLLEVRPQLYGSLAATAADFRNRIAYRCFGEGAKADWVTHLLARGARGSDLLDAMKSFGLAEQEVPLGILAYTGANTIEFIDSWAVRRPLVQPDGGDKLGSLVEPYRLANGMAMLRQFQDHLAAEVGSPVELGGVKARSHFPYLPPAGVLPGFSNDQAAEFFGGMTIRGPVHINGPQVEPLLRESLSAPALRSQDNEVVWIYAVASNRMAGAVAAGDPETADPYLIFARGDLAYRGNARFNLHRWDYANYALT</sequence>
<evidence type="ECO:0000313" key="2">
    <source>
        <dbReference type="Proteomes" id="UP000008808"/>
    </source>
</evidence>
<dbReference type="STRING" id="314225.ELI_09350"/>
<gene>
    <name evidence="1" type="ordered locus">ELI_09350</name>
</gene>
<proteinExistence type="predicted"/>
<protein>
    <submittedName>
        <fullName evidence="1">Uncharacterized protein</fullName>
    </submittedName>
</protein>
<dbReference type="KEGG" id="eli:ELI_09350"/>
<dbReference type="Proteomes" id="UP000008808">
    <property type="component" value="Chromosome"/>
</dbReference>
<accession>Q2N8M9</accession>
<keyword evidence="2" id="KW-1185">Reference proteome</keyword>
<dbReference type="AlphaFoldDB" id="Q2N8M9"/>
<evidence type="ECO:0000313" key="1">
    <source>
        <dbReference type="EMBL" id="ABC63962.1"/>
    </source>
</evidence>
<name>Q2N8M9_ERYLH</name>
<dbReference type="HOGENOM" id="CLU_643777_0_0_5"/>
<reference evidence="2" key="1">
    <citation type="journal article" date="2009" name="J. Bacteriol.">
        <title>Complete genome sequence of Erythrobacter litoralis HTCC2594.</title>
        <authorList>
            <person name="Oh H.M."/>
            <person name="Giovannoni S.J."/>
            <person name="Ferriera S."/>
            <person name="Johnson J."/>
            <person name="Cho J.C."/>
        </authorList>
    </citation>
    <scope>NUCLEOTIDE SEQUENCE [LARGE SCALE GENOMIC DNA]</scope>
    <source>
        <strain evidence="2">HTCC2594</strain>
    </source>
</reference>
<organism evidence="1 2">
    <name type="scientific">Erythrobacter litoralis (strain HTCC2594)</name>
    <dbReference type="NCBI Taxonomy" id="314225"/>
    <lineage>
        <taxon>Bacteria</taxon>
        <taxon>Pseudomonadati</taxon>
        <taxon>Pseudomonadota</taxon>
        <taxon>Alphaproteobacteria</taxon>
        <taxon>Sphingomonadales</taxon>
        <taxon>Erythrobacteraceae</taxon>
        <taxon>Erythrobacter/Porphyrobacter group</taxon>
        <taxon>Erythrobacter</taxon>
    </lineage>
</organism>
<dbReference type="RefSeq" id="WP_011414790.1">
    <property type="nucleotide sequence ID" value="NC_007722.1"/>
</dbReference>
<dbReference type="EMBL" id="CP000157">
    <property type="protein sequence ID" value="ABC63962.1"/>
    <property type="molecule type" value="Genomic_DNA"/>
</dbReference>